<protein>
    <submittedName>
        <fullName evidence="1">T9SS type A sorting domain-containing protein</fullName>
    </submittedName>
</protein>
<dbReference type="NCBIfam" id="TIGR04183">
    <property type="entry name" value="Por_Secre_tail"/>
    <property type="match status" value="1"/>
</dbReference>
<keyword evidence="2" id="KW-1185">Reference proteome</keyword>
<sequence length="326" mass="37205">MKRIFLLILIFSQCQAFSQGRILLREDFKDNKNKWALKKNSDFLVEINGGVLHLEKFEKNRQRNGCLWYSKTIPQLNTLKNFSITLFARFVSGGDILELIDIQWGSRNRSASGNITGGLYQLSFHRQGRVDLDYFDTQWSYFVRKDINPVLLKDFDFTNTNKYEIIQNNGFVILKVNDQEILKQFTKPIPGNTIGFQQCLKSAWEIDKIVVRQEKSAAKPFAPDSARIFASDLGNLKNPALSANEPFVVFPNPFQNSLSVGFTLDKEQTVIISFIDMKGSVLQQHTKRLLSGVHTIPIYADVPPGSYVLKTQLADGRVMSRTVIKQ</sequence>
<name>A0ABW4ZJ39_9SPHI</name>
<proteinExistence type="predicted"/>
<organism evidence="1 2">
    <name type="scientific">Paradesertivirga mongoliensis</name>
    <dbReference type="NCBI Taxonomy" id="2100740"/>
    <lineage>
        <taxon>Bacteria</taxon>
        <taxon>Pseudomonadati</taxon>
        <taxon>Bacteroidota</taxon>
        <taxon>Sphingobacteriia</taxon>
        <taxon>Sphingobacteriales</taxon>
        <taxon>Sphingobacteriaceae</taxon>
        <taxon>Paradesertivirga</taxon>
    </lineage>
</organism>
<reference evidence="2" key="1">
    <citation type="journal article" date="2019" name="Int. J. Syst. Evol. Microbiol.">
        <title>The Global Catalogue of Microorganisms (GCM) 10K type strain sequencing project: providing services to taxonomists for standard genome sequencing and annotation.</title>
        <authorList>
            <consortium name="The Broad Institute Genomics Platform"/>
            <consortium name="The Broad Institute Genome Sequencing Center for Infectious Disease"/>
            <person name="Wu L."/>
            <person name="Ma J."/>
        </authorList>
    </citation>
    <scope>NUCLEOTIDE SEQUENCE [LARGE SCALE GENOMIC DNA]</scope>
    <source>
        <strain evidence="2">KCTC 42217</strain>
    </source>
</reference>
<dbReference type="Proteomes" id="UP001597387">
    <property type="component" value="Unassembled WGS sequence"/>
</dbReference>
<evidence type="ECO:0000313" key="1">
    <source>
        <dbReference type="EMBL" id="MFD2161527.1"/>
    </source>
</evidence>
<dbReference type="RefSeq" id="WP_255899114.1">
    <property type="nucleotide sequence ID" value="NZ_JAFMZO010000001.1"/>
</dbReference>
<dbReference type="InterPro" id="IPR026444">
    <property type="entry name" value="Secre_tail"/>
</dbReference>
<comment type="caution">
    <text evidence="1">The sequence shown here is derived from an EMBL/GenBank/DDBJ whole genome shotgun (WGS) entry which is preliminary data.</text>
</comment>
<evidence type="ECO:0000313" key="2">
    <source>
        <dbReference type="Proteomes" id="UP001597387"/>
    </source>
</evidence>
<accession>A0ABW4ZJ39</accession>
<gene>
    <name evidence="1" type="ORF">ACFSJU_03930</name>
</gene>
<dbReference type="EMBL" id="JBHUHZ010000001">
    <property type="protein sequence ID" value="MFD2161527.1"/>
    <property type="molecule type" value="Genomic_DNA"/>
</dbReference>